<keyword evidence="2" id="KW-1185">Reference proteome</keyword>
<dbReference type="Proteomes" id="UP000814033">
    <property type="component" value="Unassembled WGS sequence"/>
</dbReference>
<reference evidence="1" key="2">
    <citation type="journal article" date="2022" name="New Phytol.">
        <title>Evolutionary transition to the ectomycorrhizal habit in the genomes of a hyperdiverse lineage of mushroom-forming fungi.</title>
        <authorList>
            <person name="Looney B."/>
            <person name="Miyauchi S."/>
            <person name="Morin E."/>
            <person name="Drula E."/>
            <person name="Courty P.E."/>
            <person name="Kohler A."/>
            <person name="Kuo A."/>
            <person name="LaButti K."/>
            <person name="Pangilinan J."/>
            <person name="Lipzen A."/>
            <person name="Riley R."/>
            <person name="Andreopoulos W."/>
            <person name="He G."/>
            <person name="Johnson J."/>
            <person name="Nolan M."/>
            <person name="Tritt A."/>
            <person name="Barry K.W."/>
            <person name="Grigoriev I.V."/>
            <person name="Nagy L.G."/>
            <person name="Hibbett D."/>
            <person name="Henrissat B."/>
            <person name="Matheny P.B."/>
            <person name="Labbe J."/>
            <person name="Martin F.M."/>
        </authorList>
    </citation>
    <scope>NUCLEOTIDE SEQUENCE</scope>
    <source>
        <strain evidence="1">FP105234-sp</strain>
    </source>
</reference>
<proteinExistence type="predicted"/>
<name>A0ACB8R3X4_9AGAM</name>
<protein>
    <submittedName>
        <fullName evidence="1">Uncharacterized protein</fullName>
    </submittedName>
</protein>
<dbReference type="EMBL" id="MU276410">
    <property type="protein sequence ID" value="KAI0038804.1"/>
    <property type="molecule type" value="Genomic_DNA"/>
</dbReference>
<organism evidence="1 2">
    <name type="scientific">Auriscalpium vulgare</name>
    <dbReference type="NCBI Taxonomy" id="40419"/>
    <lineage>
        <taxon>Eukaryota</taxon>
        <taxon>Fungi</taxon>
        <taxon>Dikarya</taxon>
        <taxon>Basidiomycota</taxon>
        <taxon>Agaricomycotina</taxon>
        <taxon>Agaricomycetes</taxon>
        <taxon>Russulales</taxon>
        <taxon>Auriscalpiaceae</taxon>
        <taxon>Auriscalpium</taxon>
    </lineage>
</organism>
<sequence length="262" mass="28920">MAGELPRKARKHEHAKFSLANPDFFHSVHWAGPSVSQHLSSYSLSSEDAGIPATVSVVGELSPKHYRLFLGGNWSALSADAITDVTSTALLQRPRHVIFRDMWDTVIANIHAICESAVGNDAHVNAAVQSVIDWTSCSSGPSLQMGHRFFRKKEHADDGEDEFPNVAMIGQAELPADKLMAYELNGWPRKTGAIAKATLNAVRRDDLNFKHTSTPFSAQGPAAHAFTAEIVEMRILQEARYNRYTSRVSYLGPWDDADDEAY</sequence>
<evidence type="ECO:0000313" key="1">
    <source>
        <dbReference type="EMBL" id="KAI0038804.1"/>
    </source>
</evidence>
<gene>
    <name evidence="1" type="ORF">FA95DRAFT_1567543</name>
</gene>
<evidence type="ECO:0000313" key="2">
    <source>
        <dbReference type="Proteomes" id="UP000814033"/>
    </source>
</evidence>
<comment type="caution">
    <text evidence="1">The sequence shown here is derived from an EMBL/GenBank/DDBJ whole genome shotgun (WGS) entry which is preliminary data.</text>
</comment>
<accession>A0ACB8R3X4</accession>
<reference evidence="1" key="1">
    <citation type="submission" date="2021-02" db="EMBL/GenBank/DDBJ databases">
        <authorList>
            <consortium name="DOE Joint Genome Institute"/>
            <person name="Ahrendt S."/>
            <person name="Looney B.P."/>
            <person name="Miyauchi S."/>
            <person name="Morin E."/>
            <person name="Drula E."/>
            <person name="Courty P.E."/>
            <person name="Chicoki N."/>
            <person name="Fauchery L."/>
            <person name="Kohler A."/>
            <person name="Kuo A."/>
            <person name="Labutti K."/>
            <person name="Pangilinan J."/>
            <person name="Lipzen A."/>
            <person name="Riley R."/>
            <person name="Andreopoulos W."/>
            <person name="He G."/>
            <person name="Johnson J."/>
            <person name="Barry K.W."/>
            <person name="Grigoriev I.V."/>
            <person name="Nagy L."/>
            <person name="Hibbett D."/>
            <person name="Henrissat B."/>
            <person name="Matheny P.B."/>
            <person name="Labbe J."/>
            <person name="Martin F."/>
        </authorList>
    </citation>
    <scope>NUCLEOTIDE SEQUENCE</scope>
    <source>
        <strain evidence="1">FP105234-sp</strain>
    </source>
</reference>